<evidence type="ECO:0000313" key="3">
    <source>
        <dbReference type="Proteomes" id="UP000620266"/>
    </source>
</evidence>
<accession>A0A8J2UN77</accession>
<gene>
    <name evidence="2" type="ORF">GCM10007205_10640</name>
</gene>
<proteinExistence type="predicted"/>
<organism evidence="2 3">
    <name type="scientific">Oxalicibacterium flavum</name>
    <dbReference type="NCBI Taxonomy" id="179467"/>
    <lineage>
        <taxon>Bacteria</taxon>
        <taxon>Pseudomonadati</taxon>
        <taxon>Pseudomonadota</taxon>
        <taxon>Betaproteobacteria</taxon>
        <taxon>Burkholderiales</taxon>
        <taxon>Oxalobacteraceae</taxon>
        <taxon>Oxalicibacterium</taxon>
    </lineage>
</organism>
<dbReference type="Gene3D" id="3.20.20.80">
    <property type="entry name" value="Glycosidases"/>
    <property type="match status" value="1"/>
</dbReference>
<comment type="caution">
    <text evidence="2">The sequence shown here is derived from an EMBL/GenBank/DDBJ whole genome shotgun (WGS) entry which is preliminary data.</text>
</comment>
<feature type="domain" description="DUF4434" evidence="1">
    <location>
        <begin position="2"/>
        <end position="219"/>
    </location>
</feature>
<name>A0A8J2UN77_9BURK</name>
<reference evidence="2" key="1">
    <citation type="journal article" date="2014" name="Int. J. Syst. Evol. Microbiol.">
        <title>Complete genome sequence of Corynebacterium casei LMG S-19264T (=DSM 44701T), isolated from a smear-ripened cheese.</title>
        <authorList>
            <consortium name="US DOE Joint Genome Institute (JGI-PGF)"/>
            <person name="Walter F."/>
            <person name="Albersmeier A."/>
            <person name="Kalinowski J."/>
            <person name="Ruckert C."/>
        </authorList>
    </citation>
    <scope>NUCLEOTIDE SEQUENCE</scope>
    <source>
        <strain evidence="2">CCM 7086</strain>
    </source>
</reference>
<dbReference type="InterPro" id="IPR027849">
    <property type="entry name" value="DUF4434"/>
</dbReference>
<sequence length="236" mass="26698">MDMLFDLAGERSIGLHLGLPYHQNWWAILKAKDFAELDTFFAQTLNSATRYIEESPLSSHANFRGWYIPYELEQYHWGTASSQEKLIPWLQSLSNIATTDKGLQPAISTYFSQLPTDGSLVSLWSNILDHANLYPMIQDGVGVAGLGNYEALVPLQQLFNTRQIRYDLIVELFHQLSDDTKQEKFLATSASPSRVRKQMEVASSFGATRIVAFAIDPWLTDDTAPAQRLRQALIKN</sequence>
<dbReference type="Proteomes" id="UP000620266">
    <property type="component" value="Unassembled WGS sequence"/>
</dbReference>
<dbReference type="AlphaFoldDB" id="A0A8J2UN77"/>
<evidence type="ECO:0000259" key="1">
    <source>
        <dbReference type="Pfam" id="PF14488"/>
    </source>
</evidence>
<protein>
    <recommendedName>
        <fullName evidence="1">DUF4434 domain-containing protein</fullName>
    </recommendedName>
</protein>
<dbReference type="EMBL" id="BMCG01000002">
    <property type="protein sequence ID" value="GGC03290.1"/>
    <property type="molecule type" value="Genomic_DNA"/>
</dbReference>
<dbReference type="Pfam" id="PF14488">
    <property type="entry name" value="DUF4434"/>
    <property type="match status" value="1"/>
</dbReference>
<keyword evidence="3" id="KW-1185">Reference proteome</keyword>
<reference evidence="2" key="2">
    <citation type="submission" date="2020-09" db="EMBL/GenBank/DDBJ databases">
        <authorList>
            <person name="Sun Q."/>
            <person name="Sedlacek I."/>
        </authorList>
    </citation>
    <scope>NUCLEOTIDE SEQUENCE</scope>
    <source>
        <strain evidence="2">CCM 7086</strain>
    </source>
</reference>
<evidence type="ECO:0000313" key="2">
    <source>
        <dbReference type="EMBL" id="GGC03290.1"/>
    </source>
</evidence>